<evidence type="ECO:0000256" key="1">
    <source>
        <dbReference type="SAM" id="Phobius"/>
    </source>
</evidence>
<feature type="transmembrane region" description="Helical" evidence="1">
    <location>
        <begin position="41"/>
        <end position="59"/>
    </location>
</feature>
<keyword evidence="1" id="KW-0812">Transmembrane</keyword>
<feature type="transmembrane region" description="Helical" evidence="1">
    <location>
        <begin position="71"/>
        <end position="93"/>
    </location>
</feature>
<dbReference type="HOGENOM" id="CLU_1737137_0_0_4"/>
<dbReference type="AlphaFoldDB" id="A4JV85"/>
<proteinExistence type="predicted"/>
<evidence type="ECO:0000313" key="2">
    <source>
        <dbReference type="EMBL" id="ABO60188.1"/>
    </source>
</evidence>
<dbReference type="EMBL" id="CP000619">
    <property type="protein sequence ID" value="ABO60188.1"/>
    <property type="molecule type" value="Genomic_DNA"/>
</dbReference>
<keyword evidence="1" id="KW-1133">Transmembrane helix</keyword>
<feature type="transmembrane region" description="Helical" evidence="1">
    <location>
        <begin position="113"/>
        <end position="133"/>
    </location>
</feature>
<keyword evidence="2" id="KW-0614">Plasmid</keyword>
<dbReference type="Proteomes" id="UP000002287">
    <property type="component" value="Plasmid pBVIE03"/>
</dbReference>
<gene>
    <name evidence="2" type="ordered locus">Bcep1808_7311</name>
</gene>
<dbReference type="KEGG" id="bvi:Bcep1808_7311"/>
<protein>
    <submittedName>
        <fullName evidence="2">Uncharacterized protein</fullName>
    </submittedName>
</protein>
<evidence type="ECO:0000313" key="3">
    <source>
        <dbReference type="Proteomes" id="UP000002287"/>
    </source>
</evidence>
<organism evidence="2 3">
    <name type="scientific">Burkholderia vietnamiensis (strain G4 / LMG 22486)</name>
    <name type="common">Burkholderia cepacia (strain R1808)</name>
    <dbReference type="NCBI Taxonomy" id="269482"/>
    <lineage>
        <taxon>Bacteria</taxon>
        <taxon>Pseudomonadati</taxon>
        <taxon>Pseudomonadota</taxon>
        <taxon>Betaproteobacteria</taxon>
        <taxon>Burkholderiales</taxon>
        <taxon>Burkholderiaceae</taxon>
        <taxon>Burkholderia</taxon>
        <taxon>Burkholderia cepacia complex</taxon>
    </lineage>
</organism>
<sequence>MHHLRYGSGGPASGRTSRKRTANCKAIGLEREATEFMMRKLGDWLAGVILFCIVASDVRSVDPVIAAQKRAVFGIIVSMISSAVFCGCAVAILPDEPSSPGVGSLTAVFQRCVAAGFSLAALAASVAGIYFLVRYVLVLKWPERFVDLSE</sequence>
<geneLocation type="plasmid" evidence="2 3">
    <name>pBVIE03</name>
</geneLocation>
<keyword evidence="1" id="KW-0472">Membrane</keyword>
<reference evidence="2 3" key="1">
    <citation type="submission" date="2007-03" db="EMBL/GenBank/DDBJ databases">
        <title>Complete sequence of plasmid pBVIE03 of Burkholderia vietnamiensis G4.</title>
        <authorList>
            <consortium name="US DOE Joint Genome Institute"/>
            <person name="Copeland A."/>
            <person name="Lucas S."/>
            <person name="Lapidus A."/>
            <person name="Barry K."/>
            <person name="Detter J.C."/>
            <person name="Glavina del Rio T."/>
            <person name="Hammon N."/>
            <person name="Israni S."/>
            <person name="Dalin E."/>
            <person name="Tice H."/>
            <person name="Pitluck S."/>
            <person name="Chain P."/>
            <person name="Malfatti S."/>
            <person name="Shin M."/>
            <person name="Vergez L."/>
            <person name="Schmutz J."/>
            <person name="Larimer F."/>
            <person name="Land M."/>
            <person name="Hauser L."/>
            <person name="Kyrpides N."/>
            <person name="Tiedje J."/>
            <person name="Richardson P."/>
        </authorList>
    </citation>
    <scope>NUCLEOTIDE SEQUENCE [LARGE SCALE GENOMIC DNA]</scope>
    <source>
        <strain evidence="3">G4 / LMG 22486</strain>
        <plasmid evidence="2 3">pBVIE03</plasmid>
    </source>
</reference>
<name>A4JV85_BURVG</name>
<accession>A4JV85</accession>